<dbReference type="HOGENOM" id="CLU_2979628_0_0_1"/>
<dbReference type="OrthoDB" id="10376383at2759"/>
<dbReference type="Proteomes" id="UP000002872">
    <property type="component" value="Unassembled WGS sequence"/>
</dbReference>
<keyword evidence="3" id="KW-1185">Reference proteome</keyword>
<keyword evidence="1" id="KW-1133">Transmembrane helix</keyword>
<proteinExistence type="predicted"/>
<protein>
    <submittedName>
        <fullName evidence="2">Uncharacterized protein</fullName>
    </submittedName>
</protein>
<dbReference type="EMBL" id="GL870879">
    <property type="protein sequence ID" value="EIJ88321.1"/>
    <property type="molecule type" value="Genomic_DNA"/>
</dbReference>
<gene>
    <name evidence="2" type="ORF">NEQG_01765</name>
</gene>
<evidence type="ECO:0000313" key="2">
    <source>
        <dbReference type="EMBL" id="EIJ88321.1"/>
    </source>
</evidence>
<dbReference type="InParanoid" id="I3EGH4"/>
<name>I3EGH4_NEMP3</name>
<keyword evidence="1" id="KW-0472">Membrane</keyword>
<reference evidence="2" key="1">
    <citation type="submission" date="2011-01" db="EMBL/GenBank/DDBJ databases">
        <title>The Genome Sequence of Nematocida parisii strain ERTm3.</title>
        <authorList>
            <consortium name="The Broad Institute Genome Sequencing Platform"/>
            <consortium name="The Broad Institute Genome Sequencing Center for Infectious Disease"/>
            <person name="Cuomo C."/>
            <person name="Troemel E."/>
            <person name="Young S.K."/>
            <person name="Zeng Q."/>
            <person name="Gargeya S."/>
            <person name="Fitzgerald M."/>
            <person name="Haas B."/>
            <person name="Abouelleil A."/>
            <person name="Alvarado L."/>
            <person name="Arachchi H.M."/>
            <person name="Berlin A."/>
            <person name="Chapman S.B."/>
            <person name="Gearin G."/>
            <person name="Goldberg J."/>
            <person name="Griggs A."/>
            <person name="Gujja S."/>
            <person name="Hansen M."/>
            <person name="Heiman D."/>
            <person name="Howarth C."/>
            <person name="Larimer J."/>
            <person name="Lui A."/>
            <person name="MacDonald P.J.P."/>
            <person name="McCowen C."/>
            <person name="Montmayeur A."/>
            <person name="Murphy C."/>
            <person name="Neiman D."/>
            <person name="Pearson M."/>
            <person name="Priest M."/>
            <person name="Roberts A."/>
            <person name="Saif S."/>
            <person name="Shea T."/>
            <person name="Sisk P."/>
            <person name="Stolte C."/>
            <person name="Sykes S."/>
            <person name="Wortman J."/>
            <person name="Nusbaum C."/>
            <person name="Birren B."/>
        </authorList>
    </citation>
    <scope>NUCLEOTIDE SEQUENCE</scope>
    <source>
        <strain evidence="2">ERTm3</strain>
    </source>
</reference>
<keyword evidence="1" id="KW-0812">Transmembrane</keyword>
<dbReference type="AlphaFoldDB" id="I3EGH4"/>
<organism evidence="2 3">
    <name type="scientific">Nematocida parisii (strain ERTm3)</name>
    <name type="common">Nematode killer fungus</name>
    <dbReference type="NCBI Taxonomy" id="935791"/>
    <lineage>
        <taxon>Eukaryota</taxon>
        <taxon>Fungi</taxon>
        <taxon>Fungi incertae sedis</taxon>
        <taxon>Microsporidia</taxon>
        <taxon>Nematocida</taxon>
    </lineage>
</organism>
<feature type="transmembrane region" description="Helical" evidence="1">
    <location>
        <begin position="12"/>
        <end position="30"/>
    </location>
</feature>
<accession>I3EGH4</accession>
<sequence>MSNNKKKQSAKIIGGIIVTIIISFLIVALFLKPSLIPLIGAFLGVKAIFDAMSSGSSK</sequence>
<dbReference type="VEuPathDB" id="MicrosporidiaDB:NEQG_01765"/>
<evidence type="ECO:0000313" key="3">
    <source>
        <dbReference type="Proteomes" id="UP000002872"/>
    </source>
</evidence>
<evidence type="ECO:0000256" key="1">
    <source>
        <dbReference type="SAM" id="Phobius"/>
    </source>
</evidence>